<protein>
    <recommendedName>
        <fullName evidence="3">vitamin-K-epoxide reductase (warfarin-sensitive)</fullName>
        <ecNumber evidence="3">1.17.4.4</ecNumber>
    </recommendedName>
</protein>
<keyword evidence="6" id="KW-0256">Endoplasmic reticulum</keyword>
<gene>
    <name evidence="14" type="ORF">HZH66_015052</name>
</gene>
<keyword evidence="8" id="KW-0560">Oxidoreductase</keyword>
<dbReference type="InterPro" id="IPR012932">
    <property type="entry name" value="VKOR"/>
</dbReference>
<keyword evidence="4 12" id="KW-0812">Transmembrane</keyword>
<evidence type="ECO:0000256" key="8">
    <source>
        <dbReference type="ARBA" id="ARBA00023002"/>
    </source>
</evidence>
<keyword evidence="11" id="KW-0676">Redox-active center</keyword>
<dbReference type="InterPro" id="IPR042406">
    <property type="entry name" value="VKORC1/VKORC1L1"/>
</dbReference>
<comment type="caution">
    <text evidence="14">The sequence shown here is derived from an EMBL/GenBank/DDBJ whole genome shotgun (WGS) entry which is preliminary data.</text>
</comment>
<dbReference type="GO" id="GO:0042373">
    <property type="term" value="P:vitamin K metabolic process"/>
    <property type="evidence" value="ECO:0007669"/>
    <property type="project" value="InterPro"/>
</dbReference>
<evidence type="ECO:0000256" key="4">
    <source>
        <dbReference type="ARBA" id="ARBA00022692"/>
    </source>
</evidence>
<dbReference type="Gene3D" id="1.20.1440.130">
    <property type="entry name" value="VKOR domain"/>
    <property type="match status" value="1"/>
</dbReference>
<evidence type="ECO:0000313" key="15">
    <source>
        <dbReference type="Proteomes" id="UP000614350"/>
    </source>
</evidence>
<feature type="transmembrane region" description="Helical" evidence="12">
    <location>
        <begin position="12"/>
        <end position="31"/>
    </location>
</feature>
<keyword evidence="15" id="KW-1185">Reference proteome</keyword>
<evidence type="ECO:0000256" key="5">
    <source>
        <dbReference type="ARBA" id="ARBA00022719"/>
    </source>
</evidence>
<dbReference type="SMART" id="SM00756">
    <property type="entry name" value="VKc"/>
    <property type="match status" value="1"/>
</dbReference>
<comment type="similarity">
    <text evidence="2">Belongs to the VKOR family.</text>
</comment>
<keyword evidence="5" id="KW-0874">Quinone</keyword>
<dbReference type="PANTHER" id="PTHR14519">
    <property type="entry name" value="VITAMIN K EPOXIDE REDUCTASE COMPLEX, SUBUNIT 1"/>
    <property type="match status" value="1"/>
</dbReference>
<evidence type="ECO:0000313" key="14">
    <source>
        <dbReference type="EMBL" id="KAF7378818.1"/>
    </source>
</evidence>
<dbReference type="InterPro" id="IPR038354">
    <property type="entry name" value="VKOR_sf"/>
</dbReference>
<dbReference type="EMBL" id="JACSEA010000024">
    <property type="protein sequence ID" value="KAF7378818.1"/>
    <property type="molecule type" value="Genomic_DNA"/>
</dbReference>
<dbReference type="Pfam" id="PF07884">
    <property type="entry name" value="VKOR"/>
    <property type="match status" value="1"/>
</dbReference>
<evidence type="ECO:0000256" key="9">
    <source>
        <dbReference type="ARBA" id="ARBA00023136"/>
    </source>
</evidence>
<dbReference type="GO" id="GO:0047057">
    <property type="term" value="F:vitamin-K-epoxide reductase (warfarin-sensitive) activity"/>
    <property type="evidence" value="ECO:0007669"/>
    <property type="project" value="UniProtKB-EC"/>
</dbReference>
<evidence type="ECO:0000256" key="3">
    <source>
        <dbReference type="ARBA" id="ARBA00012278"/>
    </source>
</evidence>
<dbReference type="GO" id="GO:0048038">
    <property type="term" value="F:quinone binding"/>
    <property type="evidence" value="ECO:0007669"/>
    <property type="project" value="UniProtKB-KW"/>
</dbReference>
<evidence type="ECO:0000256" key="2">
    <source>
        <dbReference type="ARBA" id="ARBA00006214"/>
    </source>
</evidence>
<proteinExistence type="inferred from homology"/>
<comment type="subcellular location">
    <subcellularLocation>
        <location evidence="1">Endoplasmic reticulum membrane</location>
        <topology evidence="1">Multi-pass membrane protein</topology>
    </subcellularLocation>
</comment>
<evidence type="ECO:0000256" key="6">
    <source>
        <dbReference type="ARBA" id="ARBA00022824"/>
    </source>
</evidence>
<reference evidence="14" key="1">
    <citation type="journal article" date="2020" name="G3 (Bethesda)">
        <title>High-Quality Assemblies for Three Invasive Social Wasps from the &lt;i&gt;Vespula&lt;/i&gt; Genus.</title>
        <authorList>
            <person name="Harrop T.W.R."/>
            <person name="Guhlin J."/>
            <person name="McLaughlin G.M."/>
            <person name="Permina E."/>
            <person name="Stockwell P."/>
            <person name="Gilligan J."/>
            <person name="Le Lec M.F."/>
            <person name="Gruber M.A.M."/>
            <person name="Quinn O."/>
            <person name="Lovegrove M."/>
            <person name="Duncan E.J."/>
            <person name="Remnant E.J."/>
            <person name="Van Eeckhoven J."/>
            <person name="Graham B."/>
            <person name="Knapp R.A."/>
            <person name="Langford K.W."/>
            <person name="Kronenberg Z."/>
            <person name="Press M.O."/>
            <person name="Eacker S.M."/>
            <person name="Wilson-Rankin E.E."/>
            <person name="Purcell J."/>
            <person name="Lester P.J."/>
            <person name="Dearden P.K."/>
        </authorList>
    </citation>
    <scope>NUCLEOTIDE SEQUENCE</scope>
    <source>
        <strain evidence="14">Marl-1</strain>
    </source>
</reference>
<sequence>MPITPESLRNISTGLILMCIIGTVLSYYAYIVETTKENDESYEALCDINEHISCSRVLTSEYGKGFGLIPNNSIFYFPNSLYGLGFYLLVTGLSILNDHSSVFTIIFLGILSNIASIYLAYILYILRDICIICISSYIVNALILILAFKKLRLLSEFKKTKQKAQ</sequence>
<evidence type="ECO:0000256" key="11">
    <source>
        <dbReference type="ARBA" id="ARBA00023284"/>
    </source>
</evidence>
<feature type="transmembrane region" description="Helical" evidence="12">
    <location>
        <begin position="129"/>
        <end position="148"/>
    </location>
</feature>
<keyword evidence="10" id="KW-1015">Disulfide bond</keyword>
<dbReference type="PANTHER" id="PTHR14519:SF8">
    <property type="entry name" value="VITAMIN K EPOXIDE REDUCTASE COMPLEX SUBUNIT 1"/>
    <property type="match status" value="1"/>
</dbReference>
<organism evidence="14 15">
    <name type="scientific">Vespula vulgaris</name>
    <name type="common">Yellow jacket</name>
    <name type="synonym">Wasp</name>
    <dbReference type="NCBI Taxonomy" id="7454"/>
    <lineage>
        <taxon>Eukaryota</taxon>
        <taxon>Metazoa</taxon>
        <taxon>Ecdysozoa</taxon>
        <taxon>Arthropoda</taxon>
        <taxon>Hexapoda</taxon>
        <taxon>Insecta</taxon>
        <taxon>Pterygota</taxon>
        <taxon>Neoptera</taxon>
        <taxon>Endopterygota</taxon>
        <taxon>Hymenoptera</taxon>
        <taxon>Apocrita</taxon>
        <taxon>Aculeata</taxon>
        <taxon>Vespoidea</taxon>
        <taxon>Vespidae</taxon>
        <taxon>Vespinae</taxon>
        <taxon>Vespula</taxon>
    </lineage>
</organism>
<accession>A0A834IY79</accession>
<dbReference type="GO" id="GO:0005789">
    <property type="term" value="C:endoplasmic reticulum membrane"/>
    <property type="evidence" value="ECO:0007669"/>
    <property type="project" value="UniProtKB-SubCell"/>
</dbReference>
<dbReference type="CDD" id="cd12917">
    <property type="entry name" value="VKOR_euk"/>
    <property type="match status" value="1"/>
</dbReference>
<evidence type="ECO:0000256" key="1">
    <source>
        <dbReference type="ARBA" id="ARBA00004477"/>
    </source>
</evidence>
<evidence type="ECO:0000256" key="7">
    <source>
        <dbReference type="ARBA" id="ARBA00022989"/>
    </source>
</evidence>
<dbReference type="Proteomes" id="UP000614350">
    <property type="component" value="Unassembled WGS sequence"/>
</dbReference>
<evidence type="ECO:0000259" key="13">
    <source>
        <dbReference type="SMART" id="SM00756"/>
    </source>
</evidence>
<feature type="domain" description="Vitamin K epoxide reductase" evidence="13">
    <location>
        <begin position="8"/>
        <end position="151"/>
    </location>
</feature>
<dbReference type="AlphaFoldDB" id="A0A834IY79"/>
<feature type="transmembrane region" description="Helical" evidence="12">
    <location>
        <begin position="103"/>
        <end position="123"/>
    </location>
</feature>
<keyword evidence="7 12" id="KW-1133">Transmembrane helix</keyword>
<feature type="transmembrane region" description="Helical" evidence="12">
    <location>
        <begin position="74"/>
        <end position="96"/>
    </location>
</feature>
<name>A0A834IY79_VESVU</name>
<evidence type="ECO:0000256" key="12">
    <source>
        <dbReference type="SAM" id="Phobius"/>
    </source>
</evidence>
<dbReference type="EC" id="1.17.4.4" evidence="3"/>
<keyword evidence="9 12" id="KW-0472">Membrane</keyword>
<evidence type="ECO:0000256" key="10">
    <source>
        <dbReference type="ARBA" id="ARBA00023157"/>
    </source>
</evidence>